<evidence type="ECO:0000313" key="21">
    <source>
        <dbReference type="Proteomes" id="UP001497382"/>
    </source>
</evidence>
<dbReference type="InterPro" id="IPR036188">
    <property type="entry name" value="FAD/NAD-bd_sf"/>
</dbReference>
<comment type="function">
    <text evidence="13">Broad spectrum monooxygenase that catalyzes the oxygenation of a wide variety of nitrogen- and sulfur-containing compounds including xenobiotics. Catalyzes the S-oxygenation of hypotaurine to produce taurine, an organic osmolyte involved in cell volume regulation as well as a variety of cytoprotective and developmental processes. In vitro, catalyzes the N-oxygenation of trimethylamine (TMA) to produce trimethylamine N-oxide (TMAO) and could therefore participate to the detoxification of this compound that is generated by the action of gut microbiota from dietary precursors such as choline, choline containing compounds, betaine or L-carnitine.</text>
</comment>
<dbReference type="EMBL" id="CAXIEN010000101">
    <property type="protein sequence ID" value="CAL1277342.1"/>
    <property type="molecule type" value="Genomic_DNA"/>
</dbReference>
<evidence type="ECO:0000313" key="20">
    <source>
        <dbReference type="EMBL" id="CAL1277342.1"/>
    </source>
</evidence>
<dbReference type="InterPro" id="IPR050346">
    <property type="entry name" value="FMO-like"/>
</dbReference>
<evidence type="ECO:0000256" key="8">
    <source>
        <dbReference type="ARBA" id="ARBA00022857"/>
    </source>
</evidence>
<keyword evidence="6 18" id="KW-0256">Endoplasmic reticulum</keyword>
<dbReference type="GO" id="GO:0050660">
    <property type="term" value="F:flavin adenine dinucleotide binding"/>
    <property type="evidence" value="ECO:0007669"/>
    <property type="project" value="InterPro"/>
</dbReference>
<evidence type="ECO:0000256" key="9">
    <source>
        <dbReference type="ARBA" id="ARBA00022989"/>
    </source>
</evidence>
<dbReference type="GO" id="GO:0004499">
    <property type="term" value="F:N,N-dimethylaniline monooxygenase activity"/>
    <property type="evidence" value="ECO:0007669"/>
    <property type="project" value="UniProtKB-UniRule"/>
</dbReference>
<comment type="catalytic activity">
    <reaction evidence="14">
        <text>hypotaurine + NADH + O2 + H(+) = taurine + NAD(+) + H2O</text>
        <dbReference type="Rhea" id="RHEA:74111"/>
        <dbReference type="ChEBI" id="CHEBI:15377"/>
        <dbReference type="ChEBI" id="CHEBI:15378"/>
        <dbReference type="ChEBI" id="CHEBI:15379"/>
        <dbReference type="ChEBI" id="CHEBI:57540"/>
        <dbReference type="ChEBI" id="CHEBI:57853"/>
        <dbReference type="ChEBI" id="CHEBI:57945"/>
        <dbReference type="ChEBI" id="CHEBI:507393"/>
        <dbReference type="EC" id="1.14.13.8"/>
    </reaction>
    <physiologicalReaction direction="left-to-right" evidence="14">
        <dbReference type="Rhea" id="RHEA:74112"/>
    </physiologicalReaction>
</comment>
<dbReference type="PIRSF" id="PIRSF000332">
    <property type="entry name" value="FMO"/>
    <property type="match status" value="1"/>
</dbReference>
<comment type="caution">
    <text evidence="20">The sequence shown here is derived from an EMBL/GenBank/DDBJ whole genome shotgun (WGS) entry which is preliminary data.</text>
</comment>
<evidence type="ECO:0000256" key="6">
    <source>
        <dbReference type="ARBA" id="ARBA00022824"/>
    </source>
</evidence>
<dbReference type="InterPro" id="IPR002253">
    <property type="entry name" value="Flavin_mOase_1"/>
</dbReference>
<evidence type="ECO:0000256" key="7">
    <source>
        <dbReference type="ARBA" id="ARBA00022827"/>
    </source>
</evidence>
<keyword evidence="11 18" id="KW-0503">Monooxygenase</keyword>
<sequence>MRQIAVVGAGASGLTAIKCCLEEGVDVSCFEKTENFGGRWCFRKHSVPSVMKSTASLYSKEMIAFSDFPPPKSYPNYMLHTKMLEYLQMYAEHFHLLSHIQYHSEVVQVIPTKDFGTSGKWLLKIVDLKTGRINEQEFDGVMICTGRLSHAYIPTTPNRENFRGKVLHTQSLKTTQEFENLNVLIIGSGNSAVDAAVDISILAKQVYLSTRSGTWILPKVGPKGFPFDMVLLRRHFHILKRYFNNTMNNFLEKYLEKKIQHEAFNLKPNHRVLDGPLVMNDIIPDKILTGRVHIKGTVKKFEENAVVFEGDHKAEDIDVVIFATGYEMKLSLLEEKFYKTDQGQSNLYKRVFPLGLKHSTLAIIGFVECQGPMTTIAESQSRWAARILSGKLKLPREDILKDRMQMKVPVVEDYMEYMNELAEEYGAKPVLSTFLFKDFYLYWRCLTGPFLSYQYRLSGPHKWDDARRAIFECYDRVTWPLSIANQTKMKKPENS</sequence>
<comment type="catalytic activity">
    <reaction evidence="15">
        <text>hypotaurine + NADPH + O2 + H(+) = taurine + NADP(+) + H2O</text>
        <dbReference type="Rhea" id="RHEA:69819"/>
        <dbReference type="ChEBI" id="CHEBI:15377"/>
        <dbReference type="ChEBI" id="CHEBI:15378"/>
        <dbReference type="ChEBI" id="CHEBI:15379"/>
        <dbReference type="ChEBI" id="CHEBI:57783"/>
        <dbReference type="ChEBI" id="CHEBI:57853"/>
        <dbReference type="ChEBI" id="CHEBI:58349"/>
        <dbReference type="ChEBI" id="CHEBI:507393"/>
        <dbReference type="EC" id="1.14.13.8"/>
    </reaction>
    <physiologicalReaction direction="left-to-right" evidence="15">
        <dbReference type="Rhea" id="RHEA:69820"/>
    </physiologicalReaction>
</comment>
<dbReference type="EC" id="1.-.-.-" evidence="19"/>
<dbReference type="PRINTS" id="PR01121">
    <property type="entry name" value="FMOXYGENASE1"/>
</dbReference>
<organism evidence="20 21">
    <name type="scientific">Larinioides sclopetarius</name>
    <dbReference type="NCBI Taxonomy" id="280406"/>
    <lineage>
        <taxon>Eukaryota</taxon>
        <taxon>Metazoa</taxon>
        <taxon>Ecdysozoa</taxon>
        <taxon>Arthropoda</taxon>
        <taxon>Chelicerata</taxon>
        <taxon>Arachnida</taxon>
        <taxon>Araneae</taxon>
        <taxon>Araneomorphae</taxon>
        <taxon>Entelegynae</taxon>
        <taxon>Araneoidea</taxon>
        <taxon>Araneidae</taxon>
        <taxon>Larinioides</taxon>
    </lineage>
</organism>
<comment type="catalytic activity">
    <reaction evidence="17">
        <text>N,N-dimethylaniline + NADPH + O2 + H(+) = N,N-dimethylaniline N-oxide + NADP(+) + H2O</text>
        <dbReference type="Rhea" id="RHEA:24468"/>
        <dbReference type="ChEBI" id="CHEBI:15377"/>
        <dbReference type="ChEBI" id="CHEBI:15378"/>
        <dbReference type="ChEBI" id="CHEBI:15379"/>
        <dbReference type="ChEBI" id="CHEBI:16269"/>
        <dbReference type="ChEBI" id="CHEBI:17735"/>
        <dbReference type="ChEBI" id="CHEBI:57783"/>
        <dbReference type="ChEBI" id="CHEBI:58349"/>
        <dbReference type="EC" id="1.14.13.8"/>
    </reaction>
    <physiologicalReaction direction="left-to-right" evidence="17">
        <dbReference type="Rhea" id="RHEA:24469"/>
    </physiologicalReaction>
</comment>
<dbReference type="GO" id="GO:0005789">
    <property type="term" value="C:endoplasmic reticulum membrane"/>
    <property type="evidence" value="ECO:0007669"/>
    <property type="project" value="UniProtKB-SubCell"/>
</dbReference>
<evidence type="ECO:0000256" key="2">
    <source>
        <dbReference type="ARBA" id="ARBA00004389"/>
    </source>
</evidence>
<protein>
    <recommendedName>
        <fullName evidence="19">Flavin-containing monooxygenase</fullName>
        <ecNumber evidence="19">1.-.-.-</ecNumber>
    </recommendedName>
</protein>
<evidence type="ECO:0000256" key="16">
    <source>
        <dbReference type="ARBA" id="ARBA00048088"/>
    </source>
</evidence>
<name>A0AAV2A037_9ARAC</name>
<evidence type="ECO:0000256" key="10">
    <source>
        <dbReference type="ARBA" id="ARBA00023002"/>
    </source>
</evidence>
<dbReference type="Proteomes" id="UP001497382">
    <property type="component" value="Unassembled WGS sequence"/>
</dbReference>
<evidence type="ECO:0000256" key="14">
    <source>
        <dbReference type="ARBA" id="ARBA00047338"/>
    </source>
</evidence>
<dbReference type="InterPro" id="IPR000960">
    <property type="entry name" value="Flavin_mOase"/>
</dbReference>
<keyword evidence="5" id="KW-0812">Transmembrane</keyword>
<proteinExistence type="inferred from homology"/>
<reference evidence="20 21" key="1">
    <citation type="submission" date="2024-04" db="EMBL/GenBank/DDBJ databases">
        <authorList>
            <person name="Rising A."/>
            <person name="Reimegard J."/>
            <person name="Sonavane S."/>
            <person name="Akerstrom W."/>
            <person name="Nylinder S."/>
            <person name="Hedman E."/>
            <person name="Kallberg Y."/>
        </authorList>
    </citation>
    <scope>NUCLEOTIDE SEQUENCE [LARGE SCALE GENOMIC DNA]</scope>
</reference>
<comment type="subcellular location">
    <subcellularLocation>
        <location evidence="2">Endoplasmic reticulum membrane</location>
        <topology evidence="2">Single-pass membrane protein</topology>
    </subcellularLocation>
</comment>
<dbReference type="GO" id="GO:0050661">
    <property type="term" value="F:NADP binding"/>
    <property type="evidence" value="ECO:0007669"/>
    <property type="project" value="InterPro"/>
</dbReference>
<evidence type="ECO:0000256" key="18">
    <source>
        <dbReference type="PIRNR" id="PIRNR000332"/>
    </source>
</evidence>
<dbReference type="AlphaFoldDB" id="A0AAV2A037"/>
<dbReference type="Gene3D" id="3.50.50.60">
    <property type="entry name" value="FAD/NAD(P)-binding domain"/>
    <property type="match status" value="1"/>
</dbReference>
<comment type="similarity">
    <text evidence="3 18 19">Belongs to the FMO family.</text>
</comment>
<dbReference type="FunFam" id="3.50.50.60:FF:000159">
    <property type="entry name" value="Dimethylaniline monooxygenase [N-oxide-forming]"/>
    <property type="match status" value="1"/>
</dbReference>
<dbReference type="PRINTS" id="PR00370">
    <property type="entry name" value="FMOXYGENASE"/>
</dbReference>
<evidence type="ECO:0000256" key="19">
    <source>
        <dbReference type="RuleBase" id="RU361177"/>
    </source>
</evidence>
<evidence type="ECO:0000256" key="11">
    <source>
        <dbReference type="ARBA" id="ARBA00023033"/>
    </source>
</evidence>
<comment type="catalytic activity">
    <reaction evidence="16">
        <text>trimethylamine + NADPH + O2 = trimethylamine N-oxide + NADP(+) + H2O</text>
        <dbReference type="Rhea" id="RHEA:31979"/>
        <dbReference type="ChEBI" id="CHEBI:15377"/>
        <dbReference type="ChEBI" id="CHEBI:15379"/>
        <dbReference type="ChEBI" id="CHEBI:15724"/>
        <dbReference type="ChEBI" id="CHEBI:57783"/>
        <dbReference type="ChEBI" id="CHEBI:58349"/>
        <dbReference type="ChEBI" id="CHEBI:58389"/>
        <dbReference type="EC" id="1.14.13.148"/>
    </reaction>
    <physiologicalReaction direction="left-to-right" evidence="16">
        <dbReference type="Rhea" id="RHEA:31980"/>
    </physiologicalReaction>
</comment>
<accession>A0AAV2A037</accession>
<evidence type="ECO:0000256" key="1">
    <source>
        <dbReference type="ARBA" id="ARBA00001974"/>
    </source>
</evidence>
<keyword evidence="21" id="KW-1185">Reference proteome</keyword>
<keyword evidence="7 18" id="KW-0274">FAD</keyword>
<dbReference type="SUPFAM" id="SSF51905">
    <property type="entry name" value="FAD/NAD(P)-binding domain"/>
    <property type="match status" value="2"/>
</dbReference>
<keyword evidence="12 18" id="KW-0472">Membrane</keyword>
<evidence type="ECO:0000256" key="4">
    <source>
        <dbReference type="ARBA" id="ARBA00022630"/>
    </source>
</evidence>
<keyword evidence="8 18" id="KW-0521">NADP</keyword>
<evidence type="ECO:0000256" key="13">
    <source>
        <dbReference type="ARBA" id="ARBA00045957"/>
    </source>
</evidence>
<evidence type="ECO:0000256" key="5">
    <source>
        <dbReference type="ARBA" id="ARBA00022692"/>
    </source>
</evidence>
<evidence type="ECO:0000256" key="12">
    <source>
        <dbReference type="ARBA" id="ARBA00023136"/>
    </source>
</evidence>
<dbReference type="PANTHER" id="PTHR23023">
    <property type="entry name" value="DIMETHYLANILINE MONOOXYGENASE"/>
    <property type="match status" value="1"/>
</dbReference>
<evidence type="ECO:0000256" key="15">
    <source>
        <dbReference type="ARBA" id="ARBA00048041"/>
    </source>
</evidence>
<comment type="cofactor">
    <cofactor evidence="1 18 19">
        <name>FAD</name>
        <dbReference type="ChEBI" id="CHEBI:57692"/>
    </cofactor>
</comment>
<keyword evidence="10 18" id="KW-0560">Oxidoreductase</keyword>
<dbReference type="GO" id="GO:0034899">
    <property type="term" value="F:trimethylamine monooxygenase activity"/>
    <property type="evidence" value="ECO:0007669"/>
    <property type="project" value="UniProtKB-EC"/>
</dbReference>
<dbReference type="Pfam" id="PF00743">
    <property type="entry name" value="FMO-like"/>
    <property type="match status" value="1"/>
</dbReference>
<dbReference type="InterPro" id="IPR020946">
    <property type="entry name" value="Flavin_mOase-like"/>
</dbReference>
<gene>
    <name evidence="20" type="ORF">LARSCL_LOCUS9175</name>
</gene>
<keyword evidence="9" id="KW-1133">Transmembrane helix</keyword>
<keyword evidence="4 18" id="KW-0285">Flavoprotein</keyword>
<evidence type="ECO:0000256" key="3">
    <source>
        <dbReference type="ARBA" id="ARBA00009183"/>
    </source>
</evidence>
<evidence type="ECO:0000256" key="17">
    <source>
        <dbReference type="ARBA" id="ARBA00049443"/>
    </source>
</evidence>